<dbReference type="Proteomes" id="UP000672032">
    <property type="component" value="Chromosome 8"/>
</dbReference>
<gene>
    <name evidence="1" type="ORF">DSL72_009346</name>
</gene>
<accession>A0A8A3PP42</accession>
<dbReference type="SUPFAM" id="SSF55729">
    <property type="entry name" value="Acyl-CoA N-acyltransferases (Nat)"/>
    <property type="match status" value="1"/>
</dbReference>
<dbReference type="EMBL" id="CP063412">
    <property type="protein sequence ID" value="QSZ37252.1"/>
    <property type="molecule type" value="Genomic_DNA"/>
</dbReference>
<dbReference type="PANTHER" id="PTHR43441">
    <property type="entry name" value="RIBOSOMAL-PROTEIN-SERINE ACETYLTRANSFERASE"/>
    <property type="match status" value="1"/>
</dbReference>
<evidence type="ECO:0008006" key="3">
    <source>
        <dbReference type="Google" id="ProtNLM"/>
    </source>
</evidence>
<dbReference type="PANTHER" id="PTHR43441:SF2">
    <property type="entry name" value="FAMILY ACETYLTRANSFERASE, PUTATIVE (AFU_ORTHOLOGUE AFUA_7G00850)-RELATED"/>
    <property type="match status" value="1"/>
</dbReference>
<dbReference type="AlphaFoldDB" id="A0A8A3PP42"/>
<dbReference type="InterPro" id="IPR051908">
    <property type="entry name" value="Ribosomal_N-acetyltransferase"/>
</dbReference>
<name>A0A8A3PP42_9HELO</name>
<reference evidence="1" key="1">
    <citation type="submission" date="2020-10" db="EMBL/GenBank/DDBJ databases">
        <title>Genome Sequence of Monilinia vaccinii-corymbosi Sheds Light on Mummy Berry Disease Infection of Blueberry and Mating Type.</title>
        <authorList>
            <person name="Yow A.G."/>
            <person name="Zhang Y."/>
            <person name="Bansal K."/>
            <person name="Eacker S.M."/>
            <person name="Sullivan S."/>
            <person name="Liachko I."/>
            <person name="Cubeta M.A."/>
            <person name="Rollins J.A."/>
            <person name="Ashrafi H."/>
        </authorList>
    </citation>
    <scope>NUCLEOTIDE SEQUENCE</scope>
    <source>
        <strain evidence="1">RL-1</strain>
    </source>
</reference>
<dbReference type="GO" id="GO:1990189">
    <property type="term" value="F:protein N-terminal-serine acetyltransferase activity"/>
    <property type="evidence" value="ECO:0007669"/>
    <property type="project" value="TreeGrafter"/>
</dbReference>
<dbReference type="Gene3D" id="3.40.630.30">
    <property type="match status" value="1"/>
</dbReference>
<protein>
    <recommendedName>
        <fullName evidence="3">N-acetyltransferase domain-containing protein</fullName>
    </recommendedName>
</protein>
<dbReference type="InterPro" id="IPR016181">
    <property type="entry name" value="Acyl_CoA_acyltransferase"/>
</dbReference>
<sequence length="128" mass="14609">MWVELGHVLFAQSLQRTTGATEACYVLMGYERLEWKCSTENEPSRRAALRLGFVGEGVFRRHMVVRGRRRDSWGGSVILEEWAVVKGALVEWLGVGNFDGEGRQKRKLEEVREELRRGMVLKENGGVT</sequence>
<dbReference type="OrthoDB" id="3540171at2759"/>
<dbReference type="GO" id="GO:0008999">
    <property type="term" value="F:protein-N-terminal-alanine acetyltransferase activity"/>
    <property type="evidence" value="ECO:0007669"/>
    <property type="project" value="TreeGrafter"/>
</dbReference>
<organism evidence="1 2">
    <name type="scientific">Monilinia vaccinii-corymbosi</name>
    <dbReference type="NCBI Taxonomy" id="61207"/>
    <lineage>
        <taxon>Eukaryota</taxon>
        <taxon>Fungi</taxon>
        <taxon>Dikarya</taxon>
        <taxon>Ascomycota</taxon>
        <taxon>Pezizomycotina</taxon>
        <taxon>Leotiomycetes</taxon>
        <taxon>Helotiales</taxon>
        <taxon>Sclerotiniaceae</taxon>
        <taxon>Monilinia</taxon>
    </lineage>
</organism>
<evidence type="ECO:0000313" key="1">
    <source>
        <dbReference type="EMBL" id="QSZ37252.1"/>
    </source>
</evidence>
<keyword evidence="2" id="KW-1185">Reference proteome</keyword>
<evidence type="ECO:0000313" key="2">
    <source>
        <dbReference type="Proteomes" id="UP000672032"/>
    </source>
</evidence>
<proteinExistence type="predicted"/>